<keyword evidence="2" id="KW-0472">Membrane</keyword>
<keyword evidence="5" id="KW-1185">Reference proteome</keyword>
<dbReference type="InterPro" id="IPR025164">
    <property type="entry name" value="Toastrack_DUF4097"/>
</dbReference>
<keyword evidence="2" id="KW-1133">Transmembrane helix</keyword>
<feature type="transmembrane region" description="Helical" evidence="2">
    <location>
        <begin position="21"/>
        <end position="44"/>
    </location>
</feature>
<dbReference type="RefSeq" id="WP_270071596.1">
    <property type="nucleotide sequence ID" value="NZ_JAJAQC010000010.1"/>
</dbReference>
<evidence type="ECO:0000313" key="5">
    <source>
        <dbReference type="Proteomes" id="UP001140076"/>
    </source>
</evidence>
<name>A0A9X3NM31_9ACTN</name>
<dbReference type="AlphaFoldDB" id="A0A9X3NM31"/>
<feature type="domain" description="DUF4097" evidence="3">
    <location>
        <begin position="109"/>
        <end position="307"/>
    </location>
</feature>
<sequence length="327" mass="34045">MTFTGRGLYAHSSKEPRRHRSGWLLIGAVVALVVLVGGGVAAFGSVPLNGDGSRHAFEGVRAVEIRNSTQGTITVRGGGPGDEVKIQAETSGTPLAEPEEDAELVGDTVRAEADCGGMWAFTGCRVDYEVLLPRDGDVALLIETDNGEVELEQVEGDIEVDTNTGSITGDNLRGDVSAHTDTGEIELTGVRGNLETSTTTGSIDATGSGESVIADTTTGSIELERFDAETIEVTTTTGEVGVEAVFDSLRVDSTTGEVDIRAAGPFSEIDAESTTGEIDVEVPRGTYRVEGDSTTGEREVEVETSGGAESLIRVVSTTGEVSVSDDD</sequence>
<feature type="compositionally biased region" description="Basic and acidic residues" evidence="1">
    <location>
        <begin position="288"/>
        <end position="301"/>
    </location>
</feature>
<evidence type="ECO:0000256" key="1">
    <source>
        <dbReference type="SAM" id="MobiDB-lite"/>
    </source>
</evidence>
<proteinExistence type="predicted"/>
<evidence type="ECO:0000256" key="2">
    <source>
        <dbReference type="SAM" id="Phobius"/>
    </source>
</evidence>
<feature type="region of interest" description="Disordered" evidence="1">
    <location>
        <begin position="288"/>
        <end position="308"/>
    </location>
</feature>
<comment type="caution">
    <text evidence="4">The sequence shown here is derived from an EMBL/GenBank/DDBJ whole genome shotgun (WGS) entry which is preliminary data.</text>
</comment>
<dbReference type="PANTHER" id="PTHR34094">
    <property type="match status" value="1"/>
</dbReference>
<dbReference type="EMBL" id="JAJAQC010000010">
    <property type="protein sequence ID" value="MDA0564309.1"/>
    <property type="molecule type" value="Genomic_DNA"/>
</dbReference>
<protein>
    <submittedName>
        <fullName evidence="4">DUF4097 domain-containing protein</fullName>
    </submittedName>
</protein>
<keyword evidence="2" id="KW-0812">Transmembrane</keyword>
<dbReference type="Proteomes" id="UP001140076">
    <property type="component" value="Unassembled WGS sequence"/>
</dbReference>
<reference evidence="4" key="1">
    <citation type="submission" date="2021-10" db="EMBL/GenBank/DDBJ databases">
        <title>Streptomonospora sp. nov., isolated from mangrove soil.</title>
        <authorList>
            <person name="Chen X."/>
            <person name="Ge X."/>
            <person name="Liu W."/>
        </authorList>
    </citation>
    <scope>NUCLEOTIDE SEQUENCE</scope>
    <source>
        <strain evidence="4">S1-112</strain>
    </source>
</reference>
<accession>A0A9X3NM31</accession>
<dbReference type="Pfam" id="PF13349">
    <property type="entry name" value="DUF4097"/>
    <property type="match status" value="1"/>
</dbReference>
<gene>
    <name evidence="4" type="ORF">LG943_08210</name>
</gene>
<evidence type="ECO:0000313" key="4">
    <source>
        <dbReference type="EMBL" id="MDA0564309.1"/>
    </source>
</evidence>
<organism evidence="4 5">
    <name type="scientific">Streptomonospora mangrovi</name>
    <dbReference type="NCBI Taxonomy" id="2883123"/>
    <lineage>
        <taxon>Bacteria</taxon>
        <taxon>Bacillati</taxon>
        <taxon>Actinomycetota</taxon>
        <taxon>Actinomycetes</taxon>
        <taxon>Streptosporangiales</taxon>
        <taxon>Nocardiopsidaceae</taxon>
        <taxon>Streptomonospora</taxon>
    </lineage>
</organism>
<dbReference type="PANTHER" id="PTHR34094:SF1">
    <property type="entry name" value="PROTEIN FAM185A"/>
    <property type="match status" value="1"/>
</dbReference>
<evidence type="ECO:0000259" key="3">
    <source>
        <dbReference type="Pfam" id="PF13349"/>
    </source>
</evidence>